<evidence type="ECO:0000256" key="2">
    <source>
        <dbReference type="ARBA" id="ARBA00023306"/>
    </source>
</evidence>
<dbReference type="PANTHER" id="PTHR28637:SF1">
    <property type="entry name" value="DNA REPLICATION FACTOR CDT1"/>
    <property type="match status" value="1"/>
</dbReference>
<dbReference type="InterPro" id="IPR045173">
    <property type="entry name" value="Cdt1"/>
</dbReference>
<dbReference type="GO" id="GO:0000278">
    <property type="term" value="P:mitotic cell cycle"/>
    <property type="evidence" value="ECO:0000318"/>
    <property type="project" value="GO_Central"/>
</dbReference>
<organism evidence="5 6">
    <name type="scientific">Zostera marina</name>
    <name type="common">Eelgrass</name>
    <dbReference type="NCBI Taxonomy" id="29655"/>
    <lineage>
        <taxon>Eukaryota</taxon>
        <taxon>Viridiplantae</taxon>
        <taxon>Streptophyta</taxon>
        <taxon>Embryophyta</taxon>
        <taxon>Tracheophyta</taxon>
        <taxon>Spermatophyta</taxon>
        <taxon>Magnoliopsida</taxon>
        <taxon>Liliopsida</taxon>
        <taxon>Zosteraceae</taxon>
        <taxon>Zostera</taxon>
    </lineage>
</organism>
<dbReference type="CDD" id="cd08674">
    <property type="entry name" value="Cdt1_m"/>
    <property type="match status" value="1"/>
</dbReference>
<dbReference type="PANTHER" id="PTHR28637">
    <property type="entry name" value="DNA REPLICATION FACTOR CDT1"/>
    <property type="match status" value="1"/>
</dbReference>
<dbReference type="SMART" id="SM01075">
    <property type="entry name" value="CDT1"/>
    <property type="match status" value="1"/>
</dbReference>
<dbReference type="GO" id="GO:0000076">
    <property type="term" value="P:DNA replication checkpoint signaling"/>
    <property type="evidence" value="ECO:0000318"/>
    <property type="project" value="GO_Central"/>
</dbReference>
<dbReference type="OrthoDB" id="341730at2759"/>
<dbReference type="GO" id="GO:0070182">
    <property type="term" value="F:DNA polymerase binding"/>
    <property type="evidence" value="ECO:0000318"/>
    <property type="project" value="GO_Central"/>
</dbReference>
<evidence type="ECO:0000313" key="5">
    <source>
        <dbReference type="EMBL" id="KMZ68611.1"/>
    </source>
</evidence>
<dbReference type="Pfam" id="PF16679">
    <property type="entry name" value="CDT1_C"/>
    <property type="match status" value="1"/>
</dbReference>
<dbReference type="GO" id="GO:0003677">
    <property type="term" value="F:DNA binding"/>
    <property type="evidence" value="ECO:0000318"/>
    <property type="project" value="GO_Central"/>
</dbReference>
<dbReference type="Proteomes" id="UP000036987">
    <property type="component" value="Unassembled WGS sequence"/>
</dbReference>
<reference evidence="6" key="1">
    <citation type="journal article" date="2016" name="Nature">
        <title>The genome of the seagrass Zostera marina reveals angiosperm adaptation to the sea.</title>
        <authorList>
            <person name="Olsen J.L."/>
            <person name="Rouze P."/>
            <person name="Verhelst B."/>
            <person name="Lin Y.-C."/>
            <person name="Bayer T."/>
            <person name="Collen J."/>
            <person name="Dattolo E."/>
            <person name="De Paoli E."/>
            <person name="Dittami S."/>
            <person name="Maumus F."/>
            <person name="Michel G."/>
            <person name="Kersting A."/>
            <person name="Lauritano C."/>
            <person name="Lohaus R."/>
            <person name="Toepel M."/>
            <person name="Tonon T."/>
            <person name="Vanneste K."/>
            <person name="Amirebrahimi M."/>
            <person name="Brakel J."/>
            <person name="Bostroem C."/>
            <person name="Chovatia M."/>
            <person name="Grimwood J."/>
            <person name="Jenkins J.W."/>
            <person name="Jueterbock A."/>
            <person name="Mraz A."/>
            <person name="Stam W.T."/>
            <person name="Tice H."/>
            <person name="Bornberg-Bauer E."/>
            <person name="Green P.J."/>
            <person name="Pearson G.A."/>
            <person name="Procaccini G."/>
            <person name="Duarte C.M."/>
            <person name="Schmutz J."/>
            <person name="Reusch T.B.H."/>
            <person name="Van de Peer Y."/>
        </authorList>
    </citation>
    <scope>NUCLEOTIDE SEQUENCE [LARGE SCALE GENOMIC DNA]</scope>
    <source>
        <strain evidence="6">cv. Finnish</strain>
    </source>
</reference>
<feature type="region of interest" description="Disordered" evidence="3">
    <location>
        <begin position="381"/>
        <end position="437"/>
    </location>
</feature>
<feature type="domain" description="CDT1 Geminin-binding" evidence="4">
    <location>
        <begin position="131"/>
        <end position="264"/>
    </location>
</feature>
<dbReference type="GO" id="GO:0030174">
    <property type="term" value="P:regulation of DNA-templated DNA replication initiation"/>
    <property type="evidence" value="ECO:0000318"/>
    <property type="project" value="GO_Central"/>
</dbReference>
<comment type="caution">
    <text evidence="5">The sequence shown here is derived from an EMBL/GenBank/DDBJ whole genome shotgun (WGS) entry which is preliminary data.</text>
</comment>
<dbReference type="GO" id="GO:0071163">
    <property type="term" value="P:DNA replication preinitiation complex assembly"/>
    <property type="evidence" value="ECO:0000318"/>
    <property type="project" value="GO_Central"/>
</dbReference>
<evidence type="ECO:0000256" key="1">
    <source>
        <dbReference type="ARBA" id="ARBA00008356"/>
    </source>
</evidence>
<evidence type="ECO:0000259" key="4">
    <source>
        <dbReference type="SMART" id="SM01075"/>
    </source>
</evidence>
<sequence>MEDFNLPGDAPSRSVQEEEYGHSSSLVSPVKKSIITRSQSRSTLFHQIVTPEKPIDPPRFPRGRGVVYSLREVKKAASAKRQIVLKEKESAQDGELMAVEKKNKKKIGEAVDFDIPPKPPSKGTVVSAVKIPEKYENLAQFFKCMETSIRLLKLKGQMATVLNISPKIEYLTDRRFSYQHLAQLKYVLPEAILIKKVLLRDDVTCCMKSDLLINLTVDAFEGTPIKKKQESGYSFLAKLFRTRLEEFSKGHSEEDDIPEAELPEPFNYKKPKMPPMKTEDIVPAVSPSLPSSELVNEIPGMPFAIPSHISGSFKRRFSQKVLPMVKTKLVSIKELPGTKLTGSKPSVLLTTTSQPPVKNLEVSVKEEGKLKSHCNIHPVKEVPSILDGTPTKAMSTPSKSQLSLTPNLQTPNSKDDISTSGRKSSVRRPLTLSPIKYNQSDDDSCDTALGFLPKSLLHSIRKKERRALDDQLEGVAESKRRQKMIASLPKLFDIIHLIFQSANRSILTKEELISKIITSQFDMVDKCEVEEQLDLFQELAPEWIHGKTALSGDYILCINKVQSLDLMRQKLANAS</sequence>
<keyword evidence="2" id="KW-0131">Cell cycle</keyword>
<dbReference type="InterPro" id="IPR032054">
    <property type="entry name" value="Cdt1_C"/>
</dbReference>
<evidence type="ECO:0000313" key="6">
    <source>
        <dbReference type="Proteomes" id="UP000036987"/>
    </source>
</evidence>
<dbReference type="CDD" id="cd08767">
    <property type="entry name" value="Cdt1_c"/>
    <property type="match status" value="1"/>
</dbReference>
<dbReference type="InterPro" id="IPR036390">
    <property type="entry name" value="WH_DNA-bd_sf"/>
</dbReference>
<gene>
    <name evidence="5" type="ORF">ZOSMA_235G00180</name>
</gene>
<protein>
    <recommendedName>
        <fullName evidence="4">CDT1 Geminin-binding domain-containing protein</fullName>
    </recommendedName>
</protein>
<dbReference type="EMBL" id="LFYR01000829">
    <property type="protein sequence ID" value="KMZ68611.1"/>
    <property type="molecule type" value="Genomic_DNA"/>
</dbReference>
<dbReference type="STRING" id="29655.A0A0K9PI44"/>
<proteinExistence type="inferred from homology"/>
<dbReference type="InterPro" id="IPR038090">
    <property type="entry name" value="Cdt1_C_WH_dom_sf"/>
</dbReference>
<dbReference type="SUPFAM" id="SSF46785">
    <property type="entry name" value="Winged helix' DNA-binding domain"/>
    <property type="match status" value="1"/>
</dbReference>
<feature type="region of interest" description="Disordered" evidence="3">
    <location>
        <begin position="1"/>
        <end position="31"/>
    </location>
</feature>
<accession>A0A0K9PI44</accession>
<dbReference type="Pfam" id="PF08839">
    <property type="entry name" value="CDT1"/>
    <property type="match status" value="1"/>
</dbReference>
<dbReference type="InterPro" id="IPR014939">
    <property type="entry name" value="CDT1_Gemini-bd-like"/>
</dbReference>
<dbReference type="OMA" id="LQPPKRC"/>
<dbReference type="GO" id="GO:0005634">
    <property type="term" value="C:nucleus"/>
    <property type="evidence" value="ECO:0000318"/>
    <property type="project" value="GO_Central"/>
</dbReference>
<name>A0A0K9PI44_ZOSMR</name>
<evidence type="ECO:0000256" key="3">
    <source>
        <dbReference type="SAM" id="MobiDB-lite"/>
    </source>
</evidence>
<comment type="similarity">
    <text evidence="1">Belongs to the Cdt1 family.</text>
</comment>
<feature type="compositionally biased region" description="Polar residues" evidence="3">
    <location>
        <begin position="392"/>
        <end position="423"/>
    </location>
</feature>
<keyword evidence="6" id="KW-1185">Reference proteome</keyword>
<dbReference type="Gene3D" id="1.10.10.1420">
    <property type="entry name" value="DNA replication factor Cdt1, C-terminal WH domain"/>
    <property type="match status" value="1"/>
</dbReference>
<dbReference type="AlphaFoldDB" id="A0A0K9PI44"/>